<evidence type="ECO:0000313" key="3">
    <source>
        <dbReference type="EMBL" id="MBM3332190.1"/>
    </source>
</evidence>
<dbReference type="CDD" id="cd09854">
    <property type="entry name" value="PIN_VapC-like"/>
    <property type="match status" value="1"/>
</dbReference>
<dbReference type="InterPro" id="IPR002716">
    <property type="entry name" value="PIN_dom"/>
</dbReference>
<dbReference type="EMBL" id="VGIR01000066">
    <property type="protein sequence ID" value="MBM3332190.1"/>
    <property type="molecule type" value="Genomic_DNA"/>
</dbReference>
<dbReference type="AlphaFoldDB" id="A0A938BS24"/>
<dbReference type="SUPFAM" id="SSF88723">
    <property type="entry name" value="PIN domain-like"/>
    <property type="match status" value="1"/>
</dbReference>
<evidence type="ECO:0000259" key="2">
    <source>
        <dbReference type="Pfam" id="PF01850"/>
    </source>
</evidence>
<accession>A0A938BS24</accession>
<feature type="domain" description="PIN" evidence="2">
    <location>
        <begin position="3"/>
        <end position="121"/>
    </location>
</feature>
<comment type="caution">
    <text evidence="3">The sequence shown here is derived from an EMBL/GenBank/DDBJ whole genome shotgun (WGS) entry which is preliminary data.</text>
</comment>
<organism evidence="3 4">
    <name type="scientific">candidate division WOR-3 bacterium</name>
    <dbReference type="NCBI Taxonomy" id="2052148"/>
    <lineage>
        <taxon>Bacteria</taxon>
        <taxon>Bacteria division WOR-3</taxon>
    </lineage>
</organism>
<sequence>MLLVDANVWLELLLEQERAEQVRDLLRTVPLAELAITDFALHSVGIILARNKEDGLFVRFISDLLLDTDVRYLSLDYADLMTVAETRDRLHLDFDDAYQYVAAEKYDLTLVSLDADFDRTERGRKTPAEILGEPPVARDRPPRKPARRRNRKP</sequence>
<evidence type="ECO:0000313" key="4">
    <source>
        <dbReference type="Proteomes" id="UP000779900"/>
    </source>
</evidence>
<reference evidence="3" key="1">
    <citation type="submission" date="2019-03" db="EMBL/GenBank/DDBJ databases">
        <title>Lake Tanganyika Metagenome-Assembled Genomes (MAGs).</title>
        <authorList>
            <person name="Tran P."/>
        </authorList>
    </citation>
    <scope>NUCLEOTIDE SEQUENCE</scope>
    <source>
        <strain evidence="3">K_DeepCast_150m_m2_040</strain>
    </source>
</reference>
<feature type="compositionally biased region" description="Basic residues" evidence="1">
    <location>
        <begin position="143"/>
        <end position="153"/>
    </location>
</feature>
<evidence type="ECO:0000256" key="1">
    <source>
        <dbReference type="SAM" id="MobiDB-lite"/>
    </source>
</evidence>
<dbReference type="Gene3D" id="3.40.50.1010">
    <property type="entry name" value="5'-nuclease"/>
    <property type="match status" value="1"/>
</dbReference>
<proteinExistence type="predicted"/>
<protein>
    <submittedName>
        <fullName evidence="3">PIN domain-containing protein</fullName>
    </submittedName>
</protein>
<feature type="region of interest" description="Disordered" evidence="1">
    <location>
        <begin position="123"/>
        <end position="153"/>
    </location>
</feature>
<dbReference type="Proteomes" id="UP000779900">
    <property type="component" value="Unassembled WGS sequence"/>
</dbReference>
<name>A0A938BS24_UNCW3</name>
<dbReference type="Pfam" id="PF01850">
    <property type="entry name" value="PIN"/>
    <property type="match status" value="1"/>
</dbReference>
<gene>
    <name evidence="3" type="ORF">FJY68_10155</name>
</gene>
<dbReference type="InterPro" id="IPR029060">
    <property type="entry name" value="PIN-like_dom_sf"/>
</dbReference>